<feature type="region of interest" description="Disordered" evidence="1">
    <location>
        <begin position="234"/>
        <end position="253"/>
    </location>
</feature>
<protein>
    <recommendedName>
        <fullName evidence="4">Methyltransferase type 11 domain-containing protein</fullName>
    </recommendedName>
</protein>
<dbReference type="SUPFAM" id="SSF53335">
    <property type="entry name" value="S-adenosyl-L-methionine-dependent methyltransferases"/>
    <property type="match status" value="1"/>
</dbReference>
<accession>A0ABU6DDM7</accession>
<comment type="caution">
    <text evidence="2">The sequence shown here is derived from an EMBL/GenBank/DDBJ whole genome shotgun (WGS) entry which is preliminary data.</text>
</comment>
<reference evidence="2 3" key="1">
    <citation type="submission" date="2023-03" db="EMBL/GenBank/DDBJ databases">
        <title>Bacillus Genome Sequencing.</title>
        <authorList>
            <person name="Dunlap C."/>
        </authorList>
    </citation>
    <scope>NUCLEOTIDE SEQUENCE [LARGE SCALE GENOMIC DNA]</scope>
    <source>
        <strain evidence="2 3">NRS-1351</strain>
    </source>
</reference>
<evidence type="ECO:0000256" key="1">
    <source>
        <dbReference type="SAM" id="MobiDB-lite"/>
    </source>
</evidence>
<dbReference type="InterPro" id="IPR029063">
    <property type="entry name" value="SAM-dependent_MTases_sf"/>
</dbReference>
<sequence length="253" mass="29207">MKVDLGCGEHKHRHFFGIDRVGGPEVDMVCDINDGIPLPDHSVEFVMASRSLPYVNDLLAVMSELYRICVHKAIVCILSPYAHHFRHMSNPHLKQKFDEYTPRYFTNQFQQPPGSPLSPNVPSYTGSSVPFDFRLLKMEFFYESPFSPPLYDQDELDLLLQLQPNVVSEIMYQFVVVKKELSADEWLWMCNQQYREPQWAEALRQPAPTIVVESAVPETPMPFPPPAMDFYNHKPVKSTKTIPRSPKKKPLKI</sequence>
<gene>
    <name evidence="2" type="ORF">P5G65_18380</name>
</gene>
<dbReference type="Proteomes" id="UP001355653">
    <property type="component" value="Unassembled WGS sequence"/>
</dbReference>
<name>A0ABU6DDM7_9BACL</name>
<dbReference type="Gene3D" id="3.40.50.150">
    <property type="entry name" value="Vaccinia Virus protein VP39"/>
    <property type="match status" value="1"/>
</dbReference>
<evidence type="ECO:0000313" key="3">
    <source>
        <dbReference type="Proteomes" id="UP001355653"/>
    </source>
</evidence>
<proteinExistence type="predicted"/>
<evidence type="ECO:0008006" key="4">
    <source>
        <dbReference type="Google" id="ProtNLM"/>
    </source>
</evidence>
<organism evidence="2 3">
    <name type="scientific">Paenibacillus chondroitinus</name>
    <dbReference type="NCBI Taxonomy" id="59842"/>
    <lineage>
        <taxon>Bacteria</taxon>
        <taxon>Bacillati</taxon>
        <taxon>Bacillota</taxon>
        <taxon>Bacilli</taxon>
        <taxon>Bacillales</taxon>
        <taxon>Paenibacillaceae</taxon>
        <taxon>Paenibacillus</taxon>
    </lineage>
</organism>
<keyword evidence="3" id="KW-1185">Reference proteome</keyword>
<dbReference type="EMBL" id="JAROBY010000031">
    <property type="protein sequence ID" value="MEB4795870.1"/>
    <property type="molecule type" value="Genomic_DNA"/>
</dbReference>
<evidence type="ECO:0000313" key="2">
    <source>
        <dbReference type="EMBL" id="MEB4795870.1"/>
    </source>
</evidence>
<dbReference type="RefSeq" id="WP_127457451.1">
    <property type="nucleotide sequence ID" value="NZ_JAROBY010000031.1"/>
</dbReference>